<sequence>MGLAMDPNKPATTPMDFSRLGSDRPSEDVPVPRNMVEYLMTPEHRQIMTEESGADVDWAPEESKVQLRGSAEQIKRATRLLARVLMHCNWGRSEAKVRRLLRPRIIESCVCRLSPMNTLPTGQKTLSNSVPVISIGKDKSNDICIPAQIISRQHCILELDSERGAVYAIDCSTNGTFLNGVRLPQKQSGKVLVSHGDELLFQDPMTGDSEFGYIINLQELNVKPERKFEAPRRLLGPDESSSTGRDFA</sequence>
<dbReference type="Pfam" id="PF00498">
    <property type="entry name" value="FHA"/>
    <property type="match status" value="1"/>
</dbReference>
<dbReference type="CDD" id="cd00105">
    <property type="entry name" value="KH-I"/>
    <property type="match status" value="1"/>
</dbReference>
<feature type="compositionally biased region" description="Polar residues" evidence="1">
    <location>
        <begin position="239"/>
        <end position="248"/>
    </location>
</feature>
<keyword evidence="4" id="KW-1185">Reference proteome</keyword>
<dbReference type="EMBL" id="CAJNNV010029120">
    <property type="protein sequence ID" value="CAE8627204.1"/>
    <property type="molecule type" value="Genomic_DNA"/>
</dbReference>
<organism evidence="3 4">
    <name type="scientific">Polarella glacialis</name>
    <name type="common">Dinoflagellate</name>
    <dbReference type="NCBI Taxonomy" id="89957"/>
    <lineage>
        <taxon>Eukaryota</taxon>
        <taxon>Sar</taxon>
        <taxon>Alveolata</taxon>
        <taxon>Dinophyceae</taxon>
        <taxon>Suessiales</taxon>
        <taxon>Suessiaceae</taxon>
        <taxon>Polarella</taxon>
    </lineage>
</organism>
<evidence type="ECO:0000256" key="1">
    <source>
        <dbReference type="SAM" id="MobiDB-lite"/>
    </source>
</evidence>
<reference evidence="3" key="1">
    <citation type="submission" date="2021-02" db="EMBL/GenBank/DDBJ databases">
        <authorList>
            <person name="Dougan E. K."/>
            <person name="Rhodes N."/>
            <person name="Thang M."/>
            <person name="Chan C."/>
        </authorList>
    </citation>
    <scope>NUCLEOTIDE SEQUENCE</scope>
</reference>
<dbReference type="InterPro" id="IPR000253">
    <property type="entry name" value="FHA_dom"/>
</dbReference>
<name>A0A813GUS7_POLGL</name>
<accession>A0A813GUS7</accession>
<protein>
    <recommendedName>
        <fullName evidence="2">FHA domain-containing protein</fullName>
    </recommendedName>
</protein>
<dbReference type="SUPFAM" id="SSF49879">
    <property type="entry name" value="SMAD/FHA domain"/>
    <property type="match status" value="1"/>
</dbReference>
<dbReference type="Gene3D" id="2.60.200.20">
    <property type="match status" value="1"/>
</dbReference>
<dbReference type="AlphaFoldDB" id="A0A813GUS7"/>
<gene>
    <name evidence="3" type="ORF">PGLA1383_LOCUS44016</name>
</gene>
<evidence type="ECO:0000313" key="3">
    <source>
        <dbReference type="EMBL" id="CAE8627204.1"/>
    </source>
</evidence>
<evidence type="ECO:0000313" key="4">
    <source>
        <dbReference type="Proteomes" id="UP000654075"/>
    </source>
</evidence>
<dbReference type="SMART" id="SM00240">
    <property type="entry name" value="FHA"/>
    <property type="match status" value="1"/>
</dbReference>
<feature type="domain" description="FHA" evidence="2">
    <location>
        <begin position="133"/>
        <end position="183"/>
    </location>
</feature>
<dbReference type="OrthoDB" id="1305878at2759"/>
<dbReference type="InterPro" id="IPR050923">
    <property type="entry name" value="Cell_Proc_Reg/RNA_Proc"/>
</dbReference>
<dbReference type="CDD" id="cd00060">
    <property type="entry name" value="FHA"/>
    <property type="match status" value="1"/>
</dbReference>
<dbReference type="PROSITE" id="PS50006">
    <property type="entry name" value="FHA_DOMAIN"/>
    <property type="match status" value="1"/>
</dbReference>
<comment type="caution">
    <text evidence="3">The sequence shown here is derived from an EMBL/GenBank/DDBJ whole genome shotgun (WGS) entry which is preliminary data.</text>
</comment>
<dbReference type="PANTHER" id="PTHR23308">
    <property type="entry name" value="NUCLEAR INHIBITOR OF PROTEIN PHOSPHATASE-1"/>
    <property type="match status" value="1"/>
</dbReference>
<dbReference type="InterPro" id="IPR008984">
    <property type="entry name" value="SMAD_FHA_dom_sf"/>
</dbReference>
<feature type="region of interest" description="Disordered" evidence="1">
    <location>
        <begin position="1"/>
        <end position="30"/>
    </location>
</feature>
<feature type="region of interest" description="Disordered" evidence="1">
    <location>
        <begin position="228"/>
        <end position="248"/>
    </location>
</feature>
<dbReference type="Proteomes" id="UP000654075">
    <property type="component" value="Unassembled WGS sequence"/>
</dbReference>
<proteinExistence type="predicted"/>
<evidence type="ECO:0000259" key="2">
    <source>
        <dbReference type="PROSITE" id="PS50006"/>
    </source>
</evidence>